<dbReference type="KEGG" id="llp:GH975_05220"/>
<accession>A0A5Q2QDS9</accession>
<feature type="transmembrane region" description="Helical" evidence="8">
    <location>
        <begin position="159"/>
        <end position="177"/>
    </location>
</feature>
<keyword evidence="10" id="KW-1185">Reference proteome</keyword>
<feature type="transmembrane region" description="Helical" evidence="8">
    <location>
        <begin position="39"/>
        <end position="56"/>
    </location>
</feature>
<protein>
    <submittedName>
        <fullName evidence="9">AI-2E family transporter</fullName>
    </submittedName>
</protein>
<feature type="transmembrane region" description="Helical" evidence="8">
    <location>
        <begin position="240"/>
        <end position="266"/>
    </location>
</feature>
<keyword evidence="3" id="KW-0813">Transport</keyword>
<feature type="transmembrane region" description="Helical" evidence="8">
    <location>
        <begin position="68"/>
        <end position="93"/>
    </location>
</feature>
<evidence type="ECO:0000256" key="1">
    <source>
        <dbReference type="ARBA" id="ARBA00004651"/>
    </source>
</evidence>
<name>A0A5Q2QDS9_9GAMM</name>
<dbReference type="InterPro" id="IPR002549">
    <property type="entry name" value="AI-2E-like"/>
</dbReference>
<evidence type="ECO:0000313" key="9">
    <source>
        <dbReference type="EMBL" id="QGG80010.1"/>
    </source>
</evidence>
<evidence type="ECO:0000256" key="8">
    <source>
        <dbReference type="SAM" id="Phobius"/>
    </source>
</evidence>
<keyword evidence="7 8" id="KW-0472">Membrane</keyword>
<evidence type="ECO:0000256" key="7">
    <source>
        <dbReference type="ARBA" id="ARBA00023136"/>
    </source>
</evidence>
<dbReference type="EMBL" id="CP045871">
    <property type="protein sequence ID" value="QGG80010.1"/>
    <property type="molecule type" value="Genomic_DNA"/>
</dbReference>
<dbReference type="PANTHER" id="PTHR21716">
    <property type="entry name" value="TRANSMEMBRANE PROTEIN"/>
    <property type="match status" value="1"/>
</dbReference>
<comment type="subcellular location">
    <subcellularLocation>
        <location evidence="1">Cell membrane</location>
        <topology evidence="1">Multi-pass membrane protein</topology>
    </subcellularLocation>
</comment>
<dbReference type="OrthoDB" id="5562213at2"/>
<evidence type="ECO:0000256" key="2">
    <source>
        <dbReference type="ARBA" id="ARBA00009773"/>
    </source>
</evidence>
<reference evidence="9 10" key="1">
    <citation type="submission" date="2019-11" db="EMBL/GenBank/DDBJ databases">
        <authorList>
            <person name="Khan S.A."/>
            <person name="Jeon C.O."/>
            <person name="Chun B.H."/>
        </authorList>
    </citation>
    <scope>NUCLEOTIDE SEQUENCE [LARGE SCALE GENOMIC DNA]</scope>
    <source>
        <strain evidence="9 10">IMCC 1097</strain>
    </source>
</reference>
<dbReference type="AlphaFoldDB" id="A0A5Q2QDS9"/>
<sequence length="358" mass="38859">MINVIRGWMDRYFSDEEAILFSVLLIACFGIIIWLGRPLAPVLTALVLAFMMQGGVNRLQSVGIGHTAAVLVVFLAAVSGFIGFVVGVVPAILAQVESFITELPRLVAGVQSQLLVLTERYPDYFSAEQINLLVNQVGQQVSSIGQWLLSFSLESLPNLLGVLIYLVLVPILVFFFMKDGDLLLAAIGRALPDRRPIMAQVWAEMQHQVSNYVRGKALEIAIVGAVTFLAFVMLDLRYAALLALLVGLSVIVPYIGAAVVTVPVAAVAFIQFGWGSDFFWVLGVYALIQALDGNVLVPLLFSEVVNLHPVAIIIAVLLFGGIWGFWGVFFAIPLATLAKAVVSAWPVVQRKAELVHSD</sequence>
<feature type="transmembrane region" description="Helical" evidence="8">
    <location>
        <begin position="307"/>
        <end position="332"/>
    </location>
</feature>
<feature type="transmembrane region" description="Helical" evidence="8">
    <location>
        <begin position="278"/>
        <end position="301"/>
    </location>
</feature>
<dbReference type="RefSeq" id="WP_153713514.1">
    <property type="nucleotide sequence ID" value="NZ_CP045871.1"/>
</dbReference>
<evidence type="ECO:0000256" key="4">
    <source>
        <dbReference type="ARBA" id="ARBA00022475"/>
    </source>
</evidence>
<dbReference type="PANTHER" id="PTHR21716:SF53">
    <property type="entry name" value="PERMEASE PERM-RELATED"/>
    <property type="match status" value="1"/>
</dbReference>
<gene>
    <name evidence="9" type="ORF">GH975_05220</name>
</gene>
<proteinExistence type="inferred from homology"/>
<evidence type="ECO:0000313" key="10">
    <source>
        <dbReference type="Proteomes" id="UP000388235"/>
    </source>
</evidence>
<evidence type="ECO:0000256" key="5">
    <source>
        <dbReference type="ARBA" id="ARBA00022692"/>
    </source>
</evidence>
<comment type="similarity">
    <text evidence="2">Belongs to the autoinducer-2 exporter (AI-2E) (TC 2.A.86) family.</text>
</comment>
<keyword evidence="5 8" id="KW-0812">Transmembrane</keyword>
<keyword evidence="4" id="KW-1003">Cell membrane</keyword>
<evidence type="ECO:0000256" key="3">
    <source>
        <dbReference type="ARBA" id="ARBA00022448"/>
    </source>
</evidence>
<feature type="transmembrane region" description="Helical" evidence="8">
    <location>
        <begin position="12"/>
        <end position="33"/>
    </location>
</feature>
<dbReference type="GO" id="GO:0005886">
    <property type="term" value="C:plasma membrane"/>
    <property type="evidence" value="ECO:0007669"/>
    <property type="project" value="UniProtKB-SubCell"/>
</dbReference>
<organism evidence="9 10">
    <name type="scientific">Litorivicinus lipolyticus</name>
    <dbReference type="NCBI Taxonomy" id="418701"/>
    <lineage>
        <taxon>Bacteria</taxon>
        <taxon>Pseudomonadati</taxon>
        <taxon>Pseudomonadota</taxon>
        <taxon>Gammaproteobacteria</taxon>
        <taxon>Oceanospirillales</taxon>
        <taxon>Litorivicinaceae</taxon>
        <taxon>Litorivicinus</taxon>
    </lineage>
</organism>
<dbReference type="Pfam" id="PF01594">
    <property type="entry name" value="AI-2E_transport"/>
    <property type="match status" value="1"/>
</dbReference>
<keyword evidence="6 8" id="KW-1133">Transmembrane helix</keyword>
<feature type="transmembrane region" description="Helical" evidence="8">
    <location>
        <begin position="217"/>
        <end position="234"/>
    </location>
</feature>
<dbReference type="GO" id="GO:0055085">
    <property type="term" value="P:transmembrane transport"/>
    <property type="evidence" value="ECO:0007669"/>
    <property type="project" value="TreeGrafter"/>
</dbReference>
<evidence type="ECO:0000256" key="6">
    <source>
        <dbReference type="ARBA" id="ARBA00022989"/>
    </source>
</evidence>
<dbReference type="Proteomes" id="UP000388235">
    <property type="component" value="Chromosome"/>
</dbReference>
<dbReference type="PROSITE" id="PS51257">
    <property type="entry name" value="PROKAR_LIPOPROTEIN"/>
    <property type="match status" value="1"/>
</dbReference>